<evidence type="ECO:0000313" key="13">
    <source>
        <dbReference type="Proteomes" id="UP000178951"/>
    </source>
</evidence>
<evidence type="ECO:0000256" key="3">
    <source>
        <dbReference type="ARBA" id="ARBA00012154"/>
    </source>
</evidence>
<evidence type="ECO:0000256" key="7">
    <source>
        <dbReference type="ARBA" id="ARBA00022777"/>
    </source>
</evidence>
<comment type="catalytic activity">
    <reaction evidence="10 11">
        <text>shikimate + ATP = 3-phosphoshikimate + ADP + H(+)</text>
        <dbReference type="Rhea" id="RHEA:13121"/>
        <dbReference type="ChEBI" id="CHEBI:15378"/>
        <dbReference type="ChEBI" id="CHEBI:30616"/>
        <dbReference type="ChEBI" id="CHEBI:36208"/>
        <dbReference type="ChEBI" id="CHEBI:145989"/>
        <dbReference type="ChEBI" id="CHEBI:456216"/>
        <dbReference type="EC" id="2.7.1.71"/>
    </reaction>
</comment>
<keyword evidence="7 11" id="KW-0418">Kinase</keyword>
<dbReference type="PROSITE" id="PS01128">
    <property type="entry name" value="SHIKIMATE_KINASE"/>
    <property type="match status" value="1"/>
</dbReference>
<protein>
    <recommendedName>
        <fullName evidence="3 11">Shikimate kinase</fullName>
        <shortName evidence="11">SK</shortName>
        <ecNumber evidence="3 11">2.7.1.71</ecNumber>
    </recommendedName>
</protein>
<feature type="binding site" evidence="11">
    <location>
        <position position="56"/>
    </location>
    <ligand>
        <name>substrate</name>
    </ligand>
</feature>
<dbReference type="GO" id="GO:0009073">
    <property type="term" value="P:aromatic amino acid family biosynthetic process"/>
    <property type="evidence" value="ECO:0007669"/>
    <property type="project" value="UniProtKB-KW"/>
</dbReference>
<proteinExistence type="inferred from homology"/>
<dbReference type="GO" id="GO:0005524">
    <property type="term" value="F:ATP binding"/>
    <property type="evidence" value="ECO:0007669"/>
    <property type="project" value="UniProtKB-UniRule"/>
</dbReference>
<feature type="binding site" evidence="11">
    <location>
        <position position="14"/>
    </location>
    <ligand>
        <name>Mg(2+)</name>
        <dbReference type="ChEBI" id="CHEBI:18420"/>
    </ligand>
</feature>
<evidence type="ECO:0000256" key="4">
    <source>
        <dbReference type="ARBA" id="ARBA00022605"/>
    </source>
</evidence>
<keyword evidence="4 11" id="KW-0028">Amino-acid biosynthesis</keyword>
<dbReference type="Pfam" id="PF01202">
    <property type="entry name" value="SKI"/>
    <property type="match status" value="1"/>
</dbReference>
<evidence type="ECO:0000256" key="6">
    <source>
        <dbReference type="ARBA" id="ARBA00022741"/>
    </source>
</evidence>
<feature type="binding site" evidence="11">
    <location>
        <position position="135"/>
    </location>
    <ligand>
        <name>substrate</name>
    </ligand>
</feature>
<gene>
    <name evidence="11" type="primary">aroK</name>
    <name evidence="12" type="ORF">A2311_05195</name>
</gene>
<dbReference type="EMBL" id="MEUF01000082">
    <property type="protein sequence ID" value="OGC32340.1"/>
    <property type="molecule type" value="Genomic_DNA"/>
</dbReference>
<comment type="caution">
    <text evidence="12">The sequence shown here is derived from an EMBL/GenBank/DDBJ whole genome shotgun (WGS) entry which is preliminary data.</text>
</comment>
<reference evidence="12 13" key="1">
    <citation type="journal article" date="2016" name="Nat. Commun.">
        <title>Thousands of microbial genomes shed light on interconnected biogeochemical processes in an aquifer system.</title>
        <authorList>
            <person name="Anantharaman K."/>
            <person name="Brown C.T."/>
            <person name="Hug L.A."/>
            <person name="Sharon I."/>
            <person name="Castelle C.J."/>
            <person name="Probst A.J."/>
            <person name="Thomas B.C."/>
            <person name="Singh A."/>
            <person name="Wilkins M.J."/>
            <person name="Karaoz U."/>
            <person name="Brodie E.L."/>
            <person name="Williams K.H."/>
            <person name="Hubbard S.S."/>
            <person name="Banfield J.F."/>
        </authorList>
    </citation>
    <scope>NUCLEOTIDE SEQUENCE [LARGE SCALE GENOMIC DNA]</scope>
</reference>
<dbReference type="PANTHER" id="PTHR21087:SF16">
    <property type="entry name" value="SHIKIMATE KINASE 1, CHLOROPLASTIC"/>
    <property type="match status" value="1"/>
</dbReference>
<keyword evidence="8 11" id="KW-0067">ATP-binding</keyword>
<dbReference type="PANTHER" id="PTHR21087">
    <property type="entry name" value="SHIKIMATE KINASE"/>
    <property type="match status" value="1"/>
</dbReference>
<keyword evidence="6 11" id="KW-0547">Nucleotide-binding</keyword>
<sequence>MNIVLIGFMGSGKTTVGRKLAERLGFEFHDSDDLIEKTSQRTISEIFQRDGETYFRDLETEVLRSLQGSEKQILATGGGVVLRLENVELLKKLGPVILLNASVEAIHQRTKMATHRPLLQVDNPRQEIEKRLADRHSAYTAAADYSIETTHLTPDQVTEAIIKWLKSR</sequence>
<dbReference type="SUPFAM" id="SSF52540">
    <property type="entry name" value="P-loop containing nucleoside triphosphate hydrolases"/>
    <property type="match status" value="1"/>
</dbReference>
<dbReference type="GO" id="GO:0004765">
    <property type="term" value="F:shikimate kinase activity"/>
    <property type="evidence" value="ECO:0007669"/>
    <property type="project" value="UniProtKB-UniRule"/>
</dbReference>
<dbReference type="HAMAP" id="MF_00109">
    <property type="entry name" value="Shikimate_kinase"/>
    <property type="match status" value="1"/>
</dbReference>
<comment type="function">
    <text evidence="11">Catalyzes the specific phosphorylation of the 3-hydroxyl group of shikimic acid using ATP as a cosubstrate.</text>
</comment>
<keyword evidence="11" id="KW-0963">Cytoplasm</keyword>
<feature type="binding site" evidence="11">
    <location>
        <position position="78"/>
    </location>
    <ligand>
        <name>substrate</name>
    </ligand>
</feature>
<dbReference type="InterPro" id="IPR000623">
    <property type="entry name" value="Shikimate_kinase/TSH1"/>
</dbReference>
<evidence type="ECO:0000256" key="9">
    <source>
        <dbReference type="ARBA" id="ARBA00023141"/>
    </source>
</evidence>
<accession>A0A1F4TIH9</accession>
<feature type="binding site" evidence="11">
    <location>
        <position position="116"/>
    </location>
    <ligand>
        <name>ATP</name>
        <dbReference type="ChEBI" id="CHEBI:30616"/>
    </ligand>
</feature>
<evidence type="ECO:0000313" key="12">
    <source>
        <dbReference type="EMBL" id="OGC32340.1"/>
    </source>
</evidence>
<feature type="binding site" evidence="11">
    <location>
        <position position="32"/>
    </location>
    <ligand>
        <name>substrate</name>
    </ligand>
</feature>
<evidence type="ECO:0000256" key="8">
    <source>
        <dbReference type="ARBA" id="ARBA00022840"/>
    </source>
</evidence>
<feature type="binding site" evidence="11">
    <location>
        <begin position="10"/>
        <end position="15"/>
    </location>
    <ligand>
        <name>ATP</name>
        <dbReference type="ChEBI" id="CHEBI:30616"/>
    </ligand>
</feature>
<dbReference type="Proteomes" id="UP000178951">
    <property type="component" value="Unassembled WGS sequence"/>
</dbReference>
<keyword evidence="9 11" id="KW-0057">Aromatic amino acid biosynthesis</keyword>
<comment type="cofactor">
    <cofactor evidence="11">
        <name>Mg(2+)</name>
        <dbReference type="ChEBI" id="CHEBI:18420"/>
    </cofactor>
    <text evidence="11">Binds 1 Mg(2+) ion per subunit.</text>
</comment>
<dbReference type="InterPro" id="IPR031322">
    <property type="entry name" value="Shikimate/glucono_kinase"/>
</dbReference>
<keyword evidence="11" id="KW-0479">Metal-binding</keyword>
<comment type="subunit">
    <text evidence="11">Monomer.</text>
</comment>
<dbReference type="EC" id="2.7.1.71" evidence="3 11"/>
<comment type="subcellular location">
    <subcellularLocation>
        <location evidence="11">Cytoplasm</location>
    </subcellularLocation>
</comment>
<name>A0A1F4TIH9_UNCSA</name>
<dbReference type="GO" id="GO:0008652">
    <property type="term" value="P:amino acid biosynthetic process"/>
    <property type="evidence" value="ECO:0007669"/>
    <property type="project" value="UniProtKB-KW"/>
</dbReference>
<keyword evidence="11" id="KW-0460">Magnesium</keyword>
<dbReference type="CDD" id="cd00464">
    <property type="entry name" value="SK"/>
    <property type="match status" value="1"/>
</dbReference>
<dbReference type="InterPro" id="IPR027417">
    <property type="entry name" value="P-loop_NTPase"/>
</dbReference>
<evidence type="ECO:0000256" key="11">
    <source>
        <dbReference type="HAMAP-Rule" id="MF_00109"/>
    </source>
</evidence>
<evidence type="ECO:0000256" key="2">
    <source>
        <dbReference type="ARBA" id="ARBA00006997"/>
    </source>
</evidence>
<dbReference type="Gene3D" id="3.40.50.300">
    <property type="entry name" value="P-loop containing nucleotide triphosphate hydrolases"/>
    <property type="match status" value="1"/>
</dbReference>
<evidence type="ECO:0000256" key="1">
    <source>
        <dbReference type="ARBA" id="ARBA00004842"/>
    </source>
</evidence>
<keyword evidence="5 11" id="KW-0808">Transferase</keyword>
<evidence type="ECO:0000256" key="5">
    <source>
        <dbReference type="ARBA" id="ARBA00022679"/>
    </source>
</evidence>
<dbReference type="GO" id="GO:0009423">
    <property type="term" value="P:chorismate biosynthetic process"/>
    <property type="evidence" value="ECO:0007669"/>
    <property type="project" value="UniProtKB-UniRule"/>
</dbReference>
<dbReference type="PRINTS" id="PR01100">
    <property type="entry name" value="SHIKIMTKNASE"/>
</dbReference>
<dbReference type="GO" id="GO:0000287">
    <property type="term" value="F:magnesium ion binding"/>
    <property type="evidence" value="ECO:0007669"/>
    <property type="project" value="UniProtKB-UniRule"/>
</dbReference>
<dbReference type="UniPathway" id="UPA00053">
    <property type="reaction ID" value="UER00088"/>
</dbReference>
<comment type="caution">
    <text evidence="11">Lacks conserved residue(s) required for the propagation of feature annotation.</text>
</comment>
<comment type="similarity">
    <text evidence="2 11">Belongs to the shikimate kinase family.</text>
</comment>
<dbReference type="AlphaFoldDB" id="A0A1F4TIH9"/>
<evidence type="ECO:0000256" key="10">
    <source>
        <dbReference type="ARBA" id="ARBA00048567"/>
    </source>
</evidence>
<dbReference type="InterPro" id="IPR023000">
    <property type="entry name" value="Shikimate_kinase_CS"/>
</dbReference>
<dbReference type="STRING" id="1802583.A2311_05195"/>
<dbReference type="GO" id="GO:0005829">
    <property type="term" value="C:cytosol"/>
    <property type="evidence" value="ECO:0007669"/>
    <property type="project" value="TreeGrafter"/>
</dbReference>
<organism evidence="12 13">
    <name type="scientific">candidate division WOR-1 bacterium RIFOXYB2_FULL_48_7</name>
    <dbReference type="NCBI Taxonomy" id="1802583"/>
    <lineage>
        <taxon>Bacteria</taxon>
        <taxon>Bacillati</taxon>
        <taxon>Saganbacteria</taxon>
    </lineage>
</organism>
<comment type="pathway">
    <text evidence="1 11">Metabolic intermediate biosynthesis; chorismate biosynthesis; chorismate from D-erythrose 4-phosphate and phosphoenolpyruvate: step 5/7.</text>
</comment>